<dbReference type="PROSITE" id="PS00217">
    <property type="entry name" value="SUGAR_TRANSPORT_2"/>
    <property type="match status" value="1"/>
</dbReference>
<feature type="compositionally biased region" description="Low complexity" evidence="7">
    <location>
        <begin position="106"/>
        <end position="120"/>
    </location>
</feature>
<dbReference type="EMBL" id="BMNA01000003">
    <property type="protein sequence ID" value="GGL99682.1"/>
    <property type="molecule type" value="Genomic_DNA"/>
</dbReference>
<feature type="transmembrane region" description="Helical" evidence="8">
    <location>
        <begin position="267"/>
        <end position="287"/>
    </location>
</feature>
<protein>
    <recommendedName>
        <fullName evidence="9">Major facilitator superfamily (MFS) profile domain-containing protein</fullName>
    </recommendedName>
</protein>
<gene>
    <name evidence="10" type="ORF">GCM10011594_19530</name>
</gene>
<dbReference type="NCBIfam" id="TIGR00711">
    <property type="entry name" value="efflux_EmrB"/>
    <property type="match status" value="1"/>
</dbReference>
<evidence type="ECO:0000256" key="3">
    <source>
        <dbReference type="ARBA" id="ARBA00022475"/>
    </source>
</evidence>
<evidence type="ECO:0000256" key="2">
    <source>
        <dbReference type="ARBA" id="ARBA00022448"/>
    </source>
</evidence>
<evidence type="ECO:0000256" key="8">
    <source>
        <dbReference type="SAM" id="Phobius"/>
    </source>
</evidence>
<sequence length="674" mass="68434">MPDDAAAGQVHGRHRAAGEHVTGRHARPETAALPADAGPASGPTPAVAGHAPRHAAHPAPADGDARGSAPAGAHPLAGQPDGTPSTNGTDGTDGTDGTGPSGAGRTGTATVAVTAPAPDAHPGVSAGGGDATADVARGPSDRDLDRADRDSGGPATASGPADRSNGPADRSNGSADRSTNGSADRGTNGSDHDSDDRRRWRALAVCLVGSFMVLLDVSIVNVALRSISQGLGASGEGIQWVLSGYALTFGLLLVPGGRLGDVRGRRALFVGGLIAFTATSALCGAAQNETWLVVARLLQGLAGGLLTPQVSGLIQQLFQGRDRGRAFGMLGAVVGISTALGPLIGGLLIQAFGEAEGWRYVFYVNVPVGLIALPFALKLLPGAPDDSKKRHDYDPVGVVLLGLGVVVLLLPFVQEQQWKGAVKWLLVPLAVALLVGFVLWERRYARRGHEPMVDLHLFRLRSFSFGSSMISSYFAGFTPLFFVLTLLLQAGLGYSALLAGVTSVPFAIGSGIAAPIAGNFIHRFGRPLIAIGLVLVVLGFGGVLLAVHLVPNGHVGWALIAPLLVGGLGSGMVISPNQTVTLSEVPVQQGGTAGGLLQVGQRIGAAIGIAAVGSVFYGQLADSRGDYPSALQGALWISIGFLVLALLVTVADLVVDRRASATAAAGREPAAAAA</sequence>
<evidence type="ECO:0000259" key="9">
    <source>
        <dbReference type="PROSITE" id="PS50850"/>
    </source>
</evidence>
<dbReference type="InterPro" id="IPR036259">
    <property type="entry name" value="MFS_trans_sf"/>
</dbReference>
<dbReference type="PROSITE" id="PS50850">
    <property type="entry name" value="MFS"/>
    <property type="match status" value="1"/>
</dbReference>
<dbReference type="Gene3D" id="1.20.1720.10">
    <property type="entry name" value="Multidrug resistance protein D"/>
    <property type="match status" value="1"/>
</dbReference>
<feature type="transmembrane region" description="Helical" evidence="8">
    <location>
        <begin position="393"/>
        <end position="412"/>
    </location>
</feature>
<evidence type="ECO:0000256" key="7">
    <source>
        <dbReference type="SAM" id="MobiDB-lite"/>
    </source>
</evidence>
<keyword evidence="2" id="KW-0813">Transport</keyword>
<dbReference type="SUPFAM" id="SSF103473">
    <property type="entry name" value="MFS general substrate transporter"/>
    <property type="match status" value="1"/>
</dbReference>
<keyword evidence="4 8" id="KW-0812">Transmembrane</keyword>
<feature type="transmembrane region" description="Helical" evidence="8">
    <location>
        <begin position="424"/>
        <end position="441"/>
    </location>
</feature>
<organism evidence="10 11">
    <name type="scientific">Nakamurella endophytica</name>
    <dbReference type="NCBI Taxonomy" id="1748367"/>
    <lineage>
        <taxon>Bacteria</taxon>
        <taxon>Bacillati</taxon>
        <taxon>Actinomycetota</taxon>
        <taxon>Actinomycetes</taxon>
        <taxon>Nakamurellales</taxon>
        <taxon>Nakamurellaceae</taxon>
        <taxon>Nakamurella</taxon>
    </lineage>
</organism>
<dbReference type="GO" id="GO:0022857">
    <property type="term" value="F:transmembrane transporter activity"/>
    <property type="evidence" value="ECO:0007669"/>
    <property type="project" value="InterPro"/>
</dbReference>
<feature type="transmembrane region" description="Helical" evidence="8">
    <location>
        <begin position="633"/>
        <end position="655"/>
    </location>
</feature>
<feature type="compositionally biased region" description="Gly residues" evidence="7">
    <location>
        <begin position="94"/>
        <end position="105"/>
    </location>
</feature>
<keyword evidence="5 8" id="KW-1133">Transmembrane helix</keyword>
<feature type="transmembrane region" description="Helical" evidence="8">
    <location>
        <begin position="462"/>
        <end position="488"/>
    </location>
</feature>
<proteinExistence type="predicted"/>
<feature type="transmembrane region" description="Helical" evidence="8">
    <location>
        <begin position="237"/>
        <end position="255"/>
    </location>
</feature>
<feature type="transmembrane region" description="Helical" evidence="8">
    <location>
        <begin position="555"/>
        <end position="574"/>
    </location>
</feature>
<dbReference type="Pfam" id="PF07690">
    <property type="entry name" value="MFS_1"/>
    <property type="match status" value="1"/>
</dbReference>
<comment type="caution">
    <text evidence="10">The sequence shown here is derived from an EMBL/GenBank/DDBJ whole genome shotgun (WGS) entry which is preliminary data.</text>
</comment>
<feature type="transmembrane region" description="Helical" evidence="8">
    <location>
        <begin position="360"/>
        <end position="381"/>
    </location>
</feature>
<feature type="compositionally biased region" description="Basic and acidic residues" evidence="7">
    <location>
        <begin position="139"/>
        <end position="151"/>
    </location>
</feature>
<evidence type="ECO:0000256" key="4">
    <source>
        <dbReference type="ARBA" id="ARBA00022692"/>
    </source>
</evidence>
<evidence type="ECO:0000256" key="5">
    <source>
        <dbReference type="ARBA" id="ARBA00022989"/>
    </source>
</evidence>
<dbReference type="InterPro" id="IPR005829">
    <property type="entry name" value="Sugar_transporter_CS"/>
</dbReference>
<dbReference type="InterPro" id="IPR020846">
    <property type="entry name" value="MFS_dom"/>
</dbReference>
<feature type="transmembrane region" description="Helical" evidence="8">
    <location>
        <begin position="202"/>
        <end position="225"/>
    </location>
</feature>
<feature type="domain" description="Major facilitator superfamily (MFS) profile" evidence="9">
    <location>
        <begin position="202"/>
        <end position="657"/>
    </location>
</feature>
<evidence type="ECO:0000313" key="11">
    <source>
        <dbReference type="Proteomes" id="UP000655208"/>
    </source>
</evidence>
<evidence type="ECO:0000256" key="1">
    <source>
        <dbReference type="ARBA" id="ARBA00004651"/>
    </source>
</evidence>
<feature type="transmembrane region" description="Helical" evidence="8">
    <location>
        <begin position="326"/>
        <end position="348"/>
    </location>
</feature>
<feature type="region of interest" description="Disordered" evidence="7">
    <location>
        <begin position="1"/>
        <end position="195"/>
    </location>
</feature>
<dbReference type="AlphaFoldDB" id="A0A917SVJ8"/>
<dbReference type="InterPro" id="IPR004638">
    <property type="entry name" value="EmrB-like"/>
</dbReference>
<keyword evidence="3" id="KW-1003">Cell membrane</keyword>
<keyword evidence="6 8" id="KW-0472">Membrane</keyword>
<evidence type="ECO:0000256" key="6">
    <source>
        <dbReference type="ARBA" id="ARBA00023136"/>
    </source>
</evidence>
<evidence type="ECO:0000313" key="10">
    <source>
        <dbReference type="EMBL" id="GGL99682.1"/>
    </source>
</evidence>
<dbReference type="GO" id="GO:0005886">
    <property type="term" value="C:plasma membrane"/>
    <property type="evidence" value="ECO:0007669"/>
    <property type="project" value="UniProtKB-SubCell"/>
</dbReference>
<feature type="compositionally biased region" description="Basic and acidic residues" evidence="7">
    <location>
        <begin position="16"/>
        <end position="28"/>
    </location>
</feature>
<reference evidence="10" key="2">
    <citation type="submission" date="2020-09" db="EMBL/GenBank/DDBJ databases">
        <authorList>
            <person name="Sun Q."/>
            <person name="Zhou Y."/>
        </authorList>
    </citation>
    <scope>NUCLEOTIDE SEQUENCE</scope>
    <source>
        <strain evidence="10">CGMCC 4.7308</strain>
    </source>
</reference>
<feature type="transmembrane region" description="Helical" evidence="8">
    <location>
        <begin position="293"/>
        <end position="314"/>
    </location>
</feature>
<feature type="transmembrane region" description="Helical" evidence="8">
    <location>
        <begin position="603"/>
        <end position="621"/>
    </location>
</feature>
<dbReference type="InterPro" id="IPR011701">
    <property type="entry name" value="MFS"/>
</dbReference>
<feature type="transmembrane region" description="Helical" evidence="8">
    <location>
        <begin position="528"/>
        <end position="549"/>
    </location>
</feature>
<dbReference type="PANTHER" id="PTHR42718:SF39">
    <property type="entry name" value="ACTINORHODIN TRANSPORTER-RELATED"/>
    <property type="match status" value="1"/>
</dbReference>
<feature type="compositionally biased region" description="Polar residues" evidence="7">
    <location>
        <begin position="171"/>
        <end position="189"/>
    </location>
</feature>
<feature type="transmembrane region" description="Helical" evidence="8">
    <location>
        <begin position="494"/>
        <end position="516"/>
    </location>
</feature>
<comment type="subcellular location">
    <subcellularLocation>
        <location evidence="1">Cell membrane</location>
        <topology evidence="1">Multi-pass membrane protein</topology>
    </subcellularLocation>
</comment>
<reference evidence="10" key="1">
    <citation type="journal article" date="2014" name="Int. J. Syst. Evol. Microbiol.">
        <title>Complete genome sequence of Corynebacterium casei LMG S-19264T (=DSM 44701T), isolated from a smear-ripened cheese.</title>
        <authorList>
            <consortium name="US DOE Joint Genome Institute (JGI-PGF)"/>
            <person name="Walter F."/>
            <person name="Albersmeier A."/>
            <person name="Kalinowski J."/>
            <person name="Ruckert C."/>
        </authorList>
    </citation>
    <scope>NUCLEOTIDE SEQUENCE</scope>
    <source>
        <strain evidence="10">CGMCC 4.7308</strain>
    </source>
</reference>
<dbReference type="PANTHER" id="PTHR42718">
    <property type="entry name" value="MAJOR FACILITATOR SUPERFAMILY MULTIDRUG TRANSPORTER MFSC"/>
    <property type="match status" value="1"/>
</dbReference>
<accession>A0A917SVJ8</accession>
<name>A0A917SVJ8_9ACTN</name>
<dbReference type="CDD" id="cd17321">
    <property type="entry name" value="MFS_MMR_MDR_like"/>
    <property type="match status" value="1"/>
</dbReference>
<feature type="compositionally biased region" description="Low complexity" evidence="7">
    <location>
        <begin position="80"/>
        <end position="92"/>
    </location>
</feature>
<dbReference type="PRINTS" id="PR01036">
    <property type="entry name" value="TCRTETB"/>
</dbReference>
<dbReference type="Proteomes" id="UP000655208">
    <property type="component" value="Unassembled WGS sequence"/>
</dbReference>
<keyword evidence="11" id="KW-1185">Reference proteome</keyword>
<dbReference type="Gene3D" id="1.20.1250.20">
    <property type="entry name" value="MFS general substrate transporter like domains"/>
    <property type="match status" value="1"/>
</dbReference>